<proteinExistence type="predicted"/>
<reference evidence="1 2" key="1">
    <citation type="submission" date="2022-04" db="EMBL/GenBank/DDBJ databases">
        <title>Positive selection, recombination, and allopatry shape intraspecific diversity of widespread and dominant cyanobacteria.</title>
        <authorList>
            <person name="Wei J."/>
            <person name="Shu W."/>
            <person name="Hu C."/>
        </authorList>
    </citation>
    <scope>NUCLEOTIDE SEQUENCE [LARGE SCALE GENOMIC DNA]</scope>
    <source>
        <strain evidence="1 2">DQ-A4</strain>
    </source>
</reference>
<comment type="caution">
    <text evidence="1">The sequence shown here is derived from an EMBL/GenBank/DDBJ whole genome shotgun (WGS) entry which is preliminary data.</text>
</comment>
<dbReference type="Proteomes" id="UP001482513">
    <property type="component" value="Unassembled WGS sequence"/>
</dbReference>
<keyword evidence="2" id="KW-1185">Reference proteome</keyword>
<evidence type="ECO:0000313" key="2">
    <source>
        <dbReference type="Proteomes" id="UP001482513"/>
    </source>
</evidence>
<protein>
    <submittedName>
        <fullName evidence="1">Uncharacterized protein</fullName>
    </submittedName>
</protein>
<organism evidence="1 2">
    <name type="scientific">Leptolyngbya subtilissima DQ-A4</name>
    <dbReference type="NCBI Taxonomy" id="2933933"/>
    <lineage>
        <taxon>Bacteria</taxon>
        <taxon>Bacillati</taxon>
        <taxon>Cyanobacteriota</taxon>
        <taxon>Cyanophyceae</taxon>
        <taxon>Leptolyngbyales</taxon>
        <taxon>Leptolyngbyaceae</taxon>
        <taxon>Leptolyngbya group</taxon>
        <taxon>Leptolyngbya</taxon>
    </lineage>
</organism>
<accession>A0ABV0KAB9</accession>
<sequence>MIINEFGILLDAYIQASNDGDMSTAEALMRELDGLVVSSRYDHMKTEKAKEWAVG</sequence>
<evidence type="ECO:0000313" key="1">
    <source>
        <dbReference type="EMBL" id="MEP0949658.1"/>
    </source>
</evidence>
<dbReference type="RefSeq" id="WP_190707679.1">
    <property type="nucleotide sequence ID" value="NZ_JAMPKX010000014.1"/>
</dbReference>
<gene>
    <name evidence="1" type="ORF">NC992_22460</name>
</gene>
<dbReference type="EMBL" id="JAMPKX010000014">
    <property type="protein sequence ID" value="MEP0949658.1"/>
    <property type="molecule type" value="Genomic_DNA"/>
</dbReference>
<name>A0ABV0KAB9_9CYAN</name>